<proteinExistence type="predicted"/>
<evidence type="ECO:0000313" key="2">
    <source>
        <dbReference type="Proteomes" id="UP000477083"/>
    </source>
</evidence>
<organism evidence="1 2">
    <name type="scientific">Frigidibacter albus</name>
    <dbReference type="NCBI Taxonomy" id="1465486"/>
    <lineage>
        <taxon>Bacteria</taxon>
        <taxon>Pseudomonadati</taxon>
        <taxon>Pseudomonadota</taxon>
        <taxon>Alphaproteobacteria</taxon>
        <taxon>Rhodobacterales</taxon>
        <taxon>Paracoccaceae</taxon>
        <taxon>Frigidibacter</taxon>
    </lineage>
</organism>
<dbReference type="OrthoDB" id="7303283at2"/>
<dbReference type="AlphaFoldDB" id="A0A6L8VIZ3"/>
<dbReference type="EMBL" id="WWNR01000008">
    <property type="protein sequence ID" value="MZQ90064.1"/>
    <property type="molecule type" value="Genomic_DNA"/>
</dbReference>
<dbReference type="GO" id="GO:0016787">
    <property type="term" value="F:hydrolase activity"/>
    <property type="evidence" value="ECO:0007669"/>
    <property type="project" value="UniProtKB-KW"/>
</dbReference>
<sequence>MALVQVNVHEALIVPADAAAGPVEAQLAAALAALRPGAPVVVMVHGFRFSPSVDRHSPHRHILSLDPSPDFGKAVSWPRHLGFGRGEPSEGLAIALGWEARGTLWRAWQAAPRAGAGLAALVALIRRLDPGRPVDLVAHSLGARVVLAALPLLNAGDIGRAVLLAAAELQATAAAAMDSPAGRAAEVMNVTTRENDVFDFGLELLVAGGVRRGLGHGLPQPRANWVDLQLDHEGAPEALAGLGFRITGPGAYICHWSAYRRPGVFALYRAFLFDRAATTPARLRAALALPLAPRWSRLLPRRRGLGLPFAGLRVPRLRLPWLWPQA</sequence>
<dbReference type="Gene3D" id="3.40.50.1820">
    <property type="entry name" value="alpha/beta hydrolase"/>
    <property type="match status" value="1"/>
</dbReference>
<evidence type="ECO:0000313" key="1">
    <source>
        <dbReference type="EMBL" id="MZQ90064.1"/>
    </source>
</evidence>
<gene>
    <name evidence="1" type="ORF">GS660_13300</name>
</gene>
<dbReference type="Proteomes" id="UP000477083">
    <property type="component" value="Unassembled WGS sequence"/>
</dbReference>
<protein>
    <submittedName>
        <fullName evidence="1">Alpha/beta hydrolase</fullName>
    </submittedName>
</protein>
<name>A0A6L8VIZ3_9RHOB</name>
<keyword evidence="2" id="KW-1185">Reference proteome</keyword>
<reference evidence="1 2" key="1">
    <citation type="submission" date="2020-01" db="EMBL/GenBank/DDBJ databases">
        <title>Frigidibacter albus SP32T (=CGMCC 1.13995T).</title>
        <authorList>
            <person name="Liao X."/>
        </authorList>
    </citation>
    <scope>NUCLEOTIDE SEQUENCE [LARGE SCALE GENOMIC DNA]</scope>
    <source>
        <strain evidence="1 2">SP32</strain>
    </source>
</reference>
<dbReference type="SUPFAM" id="SSF53474">
    <property type="entry name" value="alpha/beta-Hydrolases"/>
    <property type="match status" value="1"/>
</dbReference>
<dbReference type="RefSeq" id="WP_161347297.1">
    <property type="nucleotide sequence ID" value="NZ_BMGW01000008.1"/>
</dbReference>
<comment type="caution">
    <text evidence="1">The sequence shown here is derived from an EMBL/GenBank/DDBJ whole genome shotgun (WGS) entry which is preliminary data.</text>
</comment>
<accession>A0A6L8VIZ3</accession>
<dbReference type="InterPro" id="IPR029058">
    <property type="entry name" value="AB_hydrolase_fold"/>
</dbReference>
<keyword evidence="1" id="KW-0378">Hydrolase</keyword>